<feature type="transmembrane region" description="Helical" evidence="1">
    <location>
        <begin position="201"/>
        <end position="219"/>
    </location>
</feature>
<dbReference type="NCBIfam" id="NF040681">
    <property type="entry name" value="GPS-CTERM"/>
    <property type="match status" value="1"/>
</dbReference>
<keyword evidence="1" id="KW-0472">Membrane</keyword>
<feature type="signal peptide" evidence="2">
    <location>
        <begin position="1"/>
        <end position="26"/>
    </location>
</feature>
<protein>
    <submittedName>
        <fullName evidence="3">SCO2322 family protein</fullName>
    </submittedName>
</protein>
<keyword evidence="1" id="KW-1133">Transmembrane helix</keyword>
<proteinExistence type="predicted"/>
<gene>
    <name evidence="3" type="ORF">OG327_10115</name>
</gene>
<organism evidence="3">
    <name type="scientific">Streptomyces sp. NBC_00049</name>
    <dbReference type="NCBI Taxonomy" id="2903617"/>
    <lineage>
        <taxon>Bacteria</taxon>
        <taxon>Bacillati</taxon>
        <taxon>Actinomycetota</taxon>
        <taxon>Actinomycetes</taxon>
        <taxon>Kitasatosporales</taxon>
        <taxon>Streptomycetaceae</taxon>
        <taxon>Streptomyces</taxon>
    </lineage>
</organism>
<accession>A0AAU2JQ98</accession>
<sequence length="226" mass="22482">MRHRLPALALALGFVLTLLAAAPAMASSYRYWSFWDGAGGRWSYATLGPSMARPADGTVQGFRFAVSKDAAAEAAQPRAAADFAAICAATPAAGGKKRVALVIDFGLPEDAPTGAAPPQAEPRTACAQVPPEATAAEALAAVAKPLRYNSSALLCAISGYPEQGCGEPLSDAPAPAAAPASASPAASAASAQDGNDGGPSAGLLAGVAAVAALAAAAVWQSRRRTR</sequence>
<feature type="chain" id="PRO_5043367765" evidence="2">
    <location>
        <begin position="27"/>
        <end position="226"/>
    </location>
</feature>
<dbReference type="AlphaFoldDB" id="A0AAU2JQ98"/>
<evidence type="ECO:0000313" key="3">
    <source>
        <dbReference type="EMBL" id="WTU73667.1"/>
    </source>
</evidence>
<keyword evidence="2" id="KW-0732">Signal</keyword>
<name>A0AAU2JQ98_9ACTN</name>
<keyword evidence="1" id="KW-0812">Transmembrane</keyword>
<reference evidence="3" key="1">
    <citation type="submission" date="2022-10" db="EMBL/GenBank/DDBJ databases">
        <title>The complete genomes of actinobacterial strains from the NBC collection.</title>
        <authorList>
            <person name="Joergensen T.S."/>
            <person name="Alvarez Arevalo M."/>
            <person name="Sterndorff E.B."/>
            <person name="Faurdal D."/>
            <person name="Vuksanovic O."/>
            <person name="Mourched A.-S."/>
            <person name="Charusanti P."/>
            <person name="Shaw S."/>
            <person name="Blin K."/>
            <person name="Weber T."/>
        </authorList>
    </citation>
    <scope>NUCLEOTIDE SEQUENCE</scope>
    <source>
        <strain evidence="3">NBC_00049</strain>
    </source>
</reference>
<dbReference type="EMBL" id="CP108264">
    <property type="protein sequence ID" value="WTU73667.1"/>
    <property type="molecule type" value="Genomic_DNA"/>
</dbReference>
<evidence type="ECO:0000256" key="2">
    <source>
        <dbReference type="SAM" id="SignalP"/>
    </source>
</evidence>
<evidence type="ECO:0000256" key="1">
    <source>
        <dbReference type="SAM" id="Phobius"/>
    </source>
</evidence>
<dbReference type="NCBIfam" id="NF040672">
    <property type="entry name" value="SCO2322_fam"/>
    <property type="match status" value="1"/>
</dbReference>
<dbReference type="InterPro" id="IPR047703">
    <property type="entry name" value="SCO2322-like"/>
</dbReference>
<dbReference type="InterPro" id="IPR047704">
    <property type="entry name" value="GPS-CTERM"/>
</dbReference>